<organism evidence="15 16">
    <name type="scientific">Salinisphaera dokdonensis CL-ES53</name>
    <dbReference type="NCBI Taxonomy" id="1304272"/>
    <lineage>
        <taxon>Bacteria</taxon>
        <taxon>Pseudomonadati</taxon>
        <taxon>Pseudomonadota</taxon>
        <taxon>Gammaproteobacteria</taxon>
        <taxon>Salinisphaerales</taxon>
        <taxon>Salinisphaeraceae</taxon>
        <taxon>Salinisphaera</taxon>
    </lineage>
</organism>
<dbReference type="RefSeq" id="WP_353110762.1">
    <property type="nucleotide sequence ID" value="NZ_APND01000002.1"/>
</dbReference>
<dbReference type="Proteomes" id="UP001460888">
    <property type="component" value="Unassembled WGS sequence"/>
</dbReference>
<protein>
    <recommendedName>
        <fullName evidence="5">phosphomannomutase</fullName>
        <ecNumber evidence="5">5.4.2.8</ecNumber>
    </recommendedName>
</protein>
<keyword evidence="6" id="KW-0597">Phosphoprotein</keyword>
<dbReference type="InterPro" id="IPR036900">
    <property type="entry name" value="A-D-PHexomutase_C_sf"/>
</dbReference>
<evidence type="ECO:0000256" key="8">
    <source>
        <dbReference type="ARBA" id="ARBA00022842"/>
    </source>
</evidence>
<evidence type="ECO:0000259" key="14">
    <source>
        <dbReference type="Pfam" id="PF02880"/>
    </source>
</evidence>
<dbReference type="SUPFAM" id="SSF53738">
    <property type="entry name" value="Phosphoglucomutase, first 3 domains"/>
    <property type="match status" value="3"/>
</dbReference>
<name>A0ABV2B052_9GAMM</name>
<comment type="cofactor">
    <cofactor evidence="2">
        <name>Mg(2+)</name>
        <dbReference type="ChEBI" id="CHEBI:18420"/>
    </cofactor>
</comment>
<evidence type="ECO:0000259" key="11">
    <source>
        <dbReference type="Pfam" id="PF00408"/>
    </source>
</evidence>
<dbReference type="InterPro" id="IPR016055">
    <property type="entry name" value="A-D-PHexomutase_a/b/a-I/II/III"/>
</dbReference>
<feature type="domain" description="Alpha-D-phosphohexomutase alpha/beta/alpha" evidence="13">
    <location>
        <begin position="153"/>
        <end position="252"/>
    </location>
</feature>
<evidence type="ECO:0000256" key="1">
    <source>
        <dbReference type="ARBA" id="ARBA00000586"/>
    </source>
</evidence>
<gene>
    <name evidence="15" type="ORF">SADO_08437</name>
</gene>
<evidence type="ECO:0000256" key="5">
    <source>
        <dbReference type="ARBA" id="ARBA00012730"/>
    </source>
</evidence>
<evidence type="ECO:0000259" key="13">
    <source>
        <dbReference type="Pfam" id="PF02879"/>
    </source>
</evidence>
<evidence type="ECO:0000256" key="7">
    <source>
        <dbReference type="ARBA" id="ARBA00022723"/>
    </source>
</evidence>
<proteinExistence type="inferred from homology"/>
<dbReference type="EMBL" id="APND01000002">
    <property type="protein sequence ID" value="MES1929270.1"/>
    <property type="molecule type" value="Genomic_DNA"/>
</dbReference>
<keyword evidence="8 10" id="KW-0460">Magnesium</keyword>
<comment type="catalytic activity">
    <reaction evidence="1">
        <text>alpha-D-mannose 1-phosphate = D-mannose 6-phosphate</text>
        <dbReference type="Rhea" id="RHEA:11140"/>
        <dbReference type="ChEBI" id="CHEBI:58409"/>
        <dbReference type="ChEBI" id="CHEBI:58735"/>
        <dbReference type="EC" id="5.4.2.8"/>
    </reaction>
</comment>
<evidence type="ECO:0000256" key="4">
    <source>
        <dbReference type="ARBA" id="ARBA00010231"/>
    </source>
</evidence>
<evidence type="ECO:0000313" key="16">
    <source>
        <dbReference type="Proteomes" id="UP001460888"/>
    </source>
</evidence>
<dbReference type="Pfam" id="PF00408">
    <property type="entry name" value="PGM_PMM_IV"/>
    <property type="match status" value="1"/>
</dbReference>
<evidence type="ECO:0000256" key="2">
    <source>
        <dbReference type="ARBA" id="ARBA00001946"/>
    </source>
</evidence>
<feature type="domain" description="Alpha-D-phosphohexomutase C-terminal" evidence="11">
    <location>
        <begin position="372"/>
        <end position="439"/>
    </location>
</feature>
<dbReference type="Gene3D" id="3.30.310.50">
    <property type="entry name" value="Alpha-D-phosphohexomutase, C-terminal domain"/>
    <property type="match status" value="1"/>
</dbReference>
<dbReference type="InterPro" id="IPR016066">
    <property type="entry name" value="A-D-PHexomutase_CS"/>
</dbReference>
<keyword evidence="16" id="KW-1185">Reference proteome</keyword>
<evidence type="ECO:0000256" key="10">
    <source>
        <dbReference type="RuleBase" id="RU004326"/>
    </source>
</evidence>
<dbReference type="InterPro" id="IPR005841">
    <property type="entry name" value="Alpha-D-phosphohexomutase_SF"/>
</dbReference>
<evidence type="ECO:0000259" key="12">
    <source>
        <dbReference type="Pfam" id="PF02878"/>
    </source>
</evidence>
<dbReference type="SUPFAM" id="SSF55957">
    <property type="entry name" value="Phosphoglucomutase, C-terminal domain"/>
    <property type="match status" value="1"/>
</dbReference>
<feature type="domain" description="Alpha-D-phosphohexomutase alpha/beta/alpha" evidence="12">
    <location>
        <begin position="8"/>
        <end position="134"/>
    </location>
</feature>
<dbReference type="PANTHER" id="PTHR43771">
    <property type="entry name" value="PHOSPHOMANNOMUTASE"/>
    <property type="match status" value="1"/>
</dbReference>
<dbReference type="InterPro" id="IPR005845">
    <property type="entry name" value="A-D-PHexomutase_a/b/a-II"/>
</dbReference>
<dbReference type="PROSITE" id="PS00710">
    <property type="entry name" value="PGM_PMM"/>
    <property type="match status" value="1"/>
</dbReference>
<dbReference type="InterPro" id="IPR005846">
    <property type="entry name" value="A-D-PHexomutase_a/b/a-III"/>
</dbReference>
<comment type="caution">
    <text evidence="15">The sequence shown here is derived from an EMBL/GenBank/DDBJ whole genome shotgun (WGS) entry which is preliminary data.</text>
</comment>
<dbReference type="CDD" id="cd03089">
    <property type="entry name" value="PMM_PGM"/>
    <property type="match status" value="1"/>
</dbReference>
<comment type="pathway">
    <text evidence="3">Nucleotide-sugar biosynthesis; GDP-alpha-D-mannose biosynthesis; alpha-D-mannose 1-phosphate from D-fructose 6-phosphate: step 2/2.</text>
</comment>
<dbReference type="PRINTS" id="PR00509">
    <property type="entry name" value="PGMPMM"/>
</dbReference>
<dbReference type="InterPro" id="IPR005843">
    <property type="entry name" value="A-D-PHexomutase_C"/>
</dbReference>
<dbReference type="InterPro" id="IPR005844">
    <property type="entry name" value="A-D-PHexomutase_a/b/a-I"/>
</dbReference>
<feature type="domain" description="Alpha-D-phosphohexomutase alpha/beta/alpha" evidence="14">
    <location>
        <begin position="257"/>
        <end position="367"/>
    </location>
</feature>
<dbReference type="Pfam" id="PF02878">
    <property type="entry name" value="PGM_PMM_I"/>
    <property type="match status" value="1"/>
</dbReference>
<evidence type="ECO:0000256" key="3">
    <source>
        <dbReference type="ARBA" id="ARBA00004699"/>
    </source>
</evidence>
<comment type="similarity">
    <text evidence="4 10">Belongs to the phosphohexose mutase family.</text>
</comment>
<dbReference type="Pfam" id="PF02880">
    <property type="entry name" value="PGM_PMM_III"/>
    <property type="match status" value="1"/>
</dbReference>
<evidence type="ECO:0000256" key="9">
    <source>
        <dbReference type="ARBA" id="ARBA00023235"/>
    </source>
</evidence>
<dbReference type="PANTHER" id="PTHR43771:SF1">
    <property type="entry name" value="PHOSPHOMANNOMUTASE"/>
    <property type="match status" value="1"/>
</dbReference>
<evidence type="ECO:0000313" key="15">
    <source>
        <dbReference type="EMBL" id="MES1929270.1"/>
    </source>
</evidence>
<dbReference type="Pfam" id="PF02879">
    <property type="entry name" value="PGM_PMM_II"/>
    <property type="match status" value="1"/>
</dbReference>
<accession>A0ABV2B052</accession>
<keyword evidence="9" id="KW-0413">Isomerase</keyword>
<dbReference type="EC" id="5.4.2.8" evidence="5"/>
<dbReference type="Gene3D" id="3.40.120.10">
    <property type="entry name" value="Alpha-D-Glucose-1,6-Bisphosphate, subunit A, domain 3"/>
    <property type="match status" value="3"/>
</dbReference>
<evidence type="ECO:0000256" key="6">
    <source>
        <dbReference type="ARBA" id="ARBA00022553"/>
    </source>
</evidence>
<reference evidence="15 16" key="1">
    <citation type="submission" date="2013-03" db="EMBL/GenBank/DDBJ databases">
        <title>Salinisphaera dokdonensis CL-ES53 Genome Sequencing.</title>
        <authorList>
            <person name="Li C."/>
            <person name="Lai Q."/>
            <person name="Shao Z."/>
        </authorList>
    </citation>
    <scope>NUCLEOTIDE SEQUENCE [LARGE SCALE GENOMIC DNA]</scope>
    <source>
        <strain evidence="15 16">CL-ES53</strain>
    </source>
</reference>
<sequence length="451" mass="50084">MGEYYPFFKAYDVRAKVPDELNADLARRIGRAFVAEMGAETVVVGRDMRLSSEELTDALIDGLTTGGADVLDIGLCGTEEVYYGTFSQNADGGIMVTASHNPKDYNGLKFVREQAKPISSDSGLFDIEKRAYDNDFPEPARKGERKPLDQRADYVRFLLDQIKPENLKPLKIVANPGNGCAGLVAEALEPHLPFEIVRKHFEPDGNLPNGIPNPLLPENREATGSAVREHGADFGVAWDGDFDRCFFFDERGEFIEGYYIVGLIAEMLLKMNPGEAIVHDPRLTWNTLAQVEENGGKPVQSKSGHSFMKQTMRDADALYGGEMSAHHYFRDFSYADNGHLPWLVLAQLVSETGKPLSTLVEERIAAYPASGEINREIGDPDAALADLESHYGPTAQAVEHVDGLSMDFGDWRFNLRKSNTEPVVRLNVETRGDIALMQEKTDELLERLSQH</sequence>
<keyword evidence="7 10" id="KW-0479">Metal-binding</keyword>